<dbReference type="RefSeq" id="WP_253199968.1">
    <property type="nucleotide sequence ID" value="NZ_CP086239.1"/>
</dbReference>
<name>A0AA47EKE4_9CLOT</name>
<reference evidence="1" key="1">
    <citation type="submission" date="2021-11" db="EMBL/GenBank/DDBJ databases">
        <title>Clostridia strains as spoilage organisms.</title>
        <authorList>
            <person name="Wambui J."/>
            <person name="Stevens M.J.A."/>
            <person name="Stephan R."/>
        </authorList>
    </citation>
    <scope>NUCLEOTIDE SEQUENCE</scope>
    <source>
        <strain evidence="1">CF009</strain>
    </source>
</reference>
<dbReference type="Proteomes" id="UP001164733">
    <property type="component" value="Chromosome"/>
</dbReference>
<sequence>MKQKEKAVQVCTLCPGATKTNFFAQEGTETPQSAMTAEDVASYAYKQFMKNKDVTVPGFLNRIIIKFPLKLKMRAVAKMKKENVV</sequence>
<dbReference type="EMBL" id="CP086239">
    <property type="protein sequence ID" value="WAG61526.1"/>
    <property type="molecule type" value="Genomic_DNA"/>
</dbReference>
<gene>
    <name evidence="1" type="ORF">LL038_04550</name>
</gene>
<dbReference type="Gene3D" id="3.40.50.720">
    <property type="entry name" value="NAD(P)-binding Rossmann-like Domain"/>
    <property type="match status" value="1"/>
</dbReference>
<protein>
    <submittedName>
        <fullName evidence="1">Uncharacterized protein</fullName>
    </submittedName>
</protein>
<dbReference type="AlphaFoldDB" id="A0AA47EKE4"/>
<proteinExistence type="predicted"/>
<evidence type="ECO:0000313" key="2">
    <source>
        <dbReference type="Proteomes" id="UP001164733"/>
    </source>
</evidence>
<evidence type="ECO:0000313" key="1">
    <source>
        <dbReference type="EMBL" id="WAG61526.1"/>
    </source>
</evidence>
<accession>A0AA47EKE4</accession>
<organism evidence="1 2">
    <name type="scientific">Clostridium estertheticum</name>
    <dbReference type="NCBI Taxonomy" id="238834"/>
    <lineage>
        <taxon>Bacteria</taxon>
        <taxon>Bacillati</taxon>
        <taxon>Bacillota</taxon>
        <taxon>Clostridia</taxon>
        <taxon>Eubacteriales</taxon>
        <taxon>Clostridiaceae</taxon>
        <taxon>Clostridium</taxon>
    </lineage>
</organism>